<keyword evidence="2" id="KW-1185">Reference proteome</keyword>
<protein>
    <submittedName>
        <fullName evidence="1">Uncharacterized protein</fullName>
    </submittedName>
</protein>
<accession>A0ABX0JAP6</accession>
<dbReference type="RefSeq" id="WP_166153834.1">
    <property type="nucleotide sequence ID" value="NZ_JAAOIW010000012.1"/>
</dbReference>
<sequence length="78" mass="8743">MKIETLNLEILGATLLRIAPVALKANHKWPKSTLKDYVLPEEGSEADFVRDLFTMETQAIVDKWYGGDDNAAGFLFSK</sequence>
<dbReference type="EMBL" id="JAAOIW010000012">
    <property type="protein sequence ID" value="NHN33530.1"/>
    <property type="molecule type" value="Genomic_DNA"/>
</dbReference>
<gene>
    <name evidence="1" type="ORF">G9U52_27315</name>
</gene>
<name>A0ABX0JAP6_9BACL</name>
<reference evidence="1" key="1">
    <citation type="submission" date="2020-03" db="EMBL/GenBank/DDBJ databases">
        <title>Draft sequencing of Paenibacilllus sp. S3N08.</title>
        <authorList>
            <person name="Kim D.-U."/>
        </authorList>
    </citation>
    <scope>NUCLEOTIDE SEQUENCE</scope>
    <source>
        <strain evidence="1">S3N08</strain>
    </source>
</reference>
<evidence type="ECO:0000313" key="1">
    <source>
        <dbReference type="EMBL" id="NHN33530.1"/>
    </source>
</evidence>
<comment type="caution">
    <text evidence="1">The sequence shown here is derived from an EMBL/GenBank/DDBJ whole genome shotgun (WGS) entry which is preliminary data.</text>
</comment>
<dbReference type="Proteomes" id="UP001165962">
    <property type="component" value="Unassembled WGS sequence"/>
</dbReference>
<evidence type="ECO:0000313" key="2">
    <source>
        <dbReference type="Proteomes" id="UP001165962"/>
    </source>
</evidence>
<proteinExistence type="predicted"/>
<organism evidence="1 2">
    <name type="scientific">Paenibacillus agricola</name>
    <dbReference type="NCBI Taxonomy" id="2716264"/>
    <lineage>
        <taxon>Bacteria</taxon>
        <taxon>Bacillati</taxon>
        <taxon>Bacillota</taxon>
        <taxon>Bacilli</taxon>
        <taxon>Bacillales</taxon>
        <taxon>Paenibacillaceae</taxon>
        <taxon>Paenibacillus</taxon>
    </lineage>
</organism>